<sequence>MLLTQSLATTVALPKIRVPLVTAGTSASENSPSGTALKSSSGGRCVARPSATVFDTSESNQDSRVRDDEDRPTSSIQDPEQVDIKEVSAVSAHNDENDEDNNCGLSLVGDMDNELYRAEPDDSGDLAVNVQWDKKENIIDVPQSTTPAKQTHLKVITSRVSRAKGRSSQRLARRRKISGRKSKLEEIRDVVSPEIDKGSTFELCKEVIGSPSCNPDESVQSFRLYYDRDHRSKNPYFMK</sequence>
<reference evidence="2" key="1">
    <citation type="submission" date="2018-11" db="EMBL/GenBank/DDBJ databases">
        <authorList>
            <consortium name="Pathogen Informatics"/>
        </authorList>
    </citation>
    <scope>NUCLEOTIDE SEQUENCE</scope>
</reference>
<feature type="compositionally biased region" description="Basic and acidic residues" evidence="1">
    <location>
        <begin position="61"/>
        <end position="72"/>
    </location>
</feature>
<feature type="compositionally biased region" description="Polar residues" evidence="1">
    <location>
        <begin position="23"/>
        <end position="42"/>
    </location>
</feature>
<dbReference type="EMBL" id="CAAALY010021165">
    <property type="protein sequence ID" value="VEL14439.1"/>
    <property type="molecule type" value="Genomic_DNA"/>
</dbReference>
<evidence type="ECO:0000256" key="1">
    <source>
        <dbReference type="SAM" id="MobiDB-lite"/>
    </source>
</evidence>
<dbReference type="Proteomes" id="UP000784294">
    <property type="component" value="Unassembled WGS sequence"/>
</dbReference>
<keyword evidence="3" id="KW-1185">Reference proteome</keyword>
<evidence type="ECO:0000313" key="3">
    <source>
        <dbReference type="Proteomes" id="UP000784294"/>
    </source>
</evidence>
<name>A0A3S4ZLB4_9PLAT</name>
<feature type="region of interest" description="Disordered" evidence="1">
    <location>
        <begin position="22"/>
        <end position="81"/>
    </location>
</feature>
<dbReference type="AlphaFoldDB" id="A0A3S4ZLB4"/>
<evidence type="ECO:0000313" key="2">
    <source>
        <dbReference type="EMBL" id="VEL14439.1"/>
    </source>
</evidence>
<gene>
    <name evidence="2" type="ORF">PXEA_LOCUS7879</name>
</gene>
<comment type="caution">
    <text evidence="2">The sequence shown here is derived from an EMBL/GenBank/DDBJ whole genome shotgun (WGS) entry which is preliminary data.</text>
</comment>
<accession>A0A3S4ZLB4</accession>
<protein>
    <submittedName>
        <fullName evidence="2">Uncharacterized protein</fullName>
    </submittedName>
</protein>
<proteinExistence type="predicted"/>
<organism evidence="2 3">
    <name type="scientific">Protopolystoma xenopodis</name>
    <dbReference type="NCBI Taxonomy" id="117903"/>
    <lineage>
        <taxon>Eukaryota</taxon>
        <taxon>Metazoa</taxon>
        <taxon>Spiralia</taxon>
        <taxon>Lophotrochozoa</taxon>
        <taxon>Platyhelminthes</taxon>
        <taxon>Monogenea</taxon>
        <taxon>Polyopisthocotylea</taxon>
        <taxon>Polystomatidea</taxon>
        <taxon>Polystomatidae</taxon>
        <taxon>Protopolystoma</taxon>
    </lineage>
</organism>